<keyword evidence="6" id="KW-0539">Nucleus</keyword>
<dbReference type="AlphaFoldDB" id="A6KA98"/>
<evidence type="ECO:0000313" key="10">
    <source>
        <dbReference type="Proteomes" id="UP000234681"/>
    </source>
</evidence>
<keyword evidence="4" id="KW-0498">Mitosis</keyword>
<evidence type="ECO:0000256" key="5">
    <source>
        <dbReference type="ARBA" id="ARBA00022829"/>
    </source>
</evidence>
<accession>A6KA98</accession>
<evidence type="ECO:0000256" key="2">
    <source>
        <dbReference type="ARBA" id="ARBA00008585"/>
    </source>
</evidence>
<dbReference type="GO" id="GO:0005654">
    <property type="term" value="C:nucleoplasm"/>
    <property type="evidence" value="ECO:0007669"/>
    <property type="project" value="UniProtKB-SubCell"/>
</dbReference>
<dbReference type="EMBL" id="CH474031">
    <property type="protein sequence ID" value="EDL90640.1"/>
    <property type="molecule type" value="Genomic_DNA"/>
</dbReference>
<evidence type="ECO:0000256" key="8">
    <source>
        <dbReference type="ARBA" id="ARBA00030523"/>
    </source>
</evidence>
<comment type="similarity">
    <text evidence="2">Belongs to the SCC4/mau-2 family.</text>
</comment>
<protein>
    <recommendedName>
        <fullName evidence="8">Cohesin loading complex subunit SCC4 homolog</fullName>
    </recommendedName>
</protein>
<proteinExistence type="inferred from homology"/>
<evidence type="ECO:0000256" key="6">
    <source>
        <dbReference type="ARBA" id="ARBA00023242"/>
    </source>
</evidence>
<dbReference type="GO" id="GO:0007064">
    <property type="term" value="P:mitotic sister chromatid cohesion"/>
    <property type="evidence" value="ECO:0007669"/>
    <property type="project" value="InterPro"/>
</dbReference>
<dbReference type="GO" id="GO:0007059">
    <property type="term" value="P:chromosome segregation"/>
    <property type="evidence" value="ECO:0007669"/>
    <property type="project" value="UniProtKB-KW"/>
</dbReference>
<sequence length="125" mass="14095">MGARLPALGLHPSARSQDRELPWFSTQISQVCQLCQQSPRLFSNHAAQLHTLLGLYCVSVNCMDNAEAQFTTALRLTNHQELWAFIVTNLASVYIREGNRHQEVVGDMLHVRYPPPSPVRGLWVS</sequence>
<name>A6KA98_RAT</name>
<dbReference type="Proteomes" id="UP000234681">
    <property type="component" value="Chromosome 16"/>
</dbReference>
<dbReference type="InterPro" id="IPR019440">
    <property type="entry name" value="MAU2"/>
</dbReference>
<evidence type="ECO:0000256" key="7">
    <source>
        <dbReference type="ARBA" id="ARBA00023306"/>
    </source>
</evidence>
<comment type="subcellular location">
    <subcellularLocation>
        <location evidence="1">Nucleus</location>
        <location evidence="1">Nucleoplasm</location>
    </subcellularLocation>
</comment>
<evidence type="ECO:0000256" key="1">
    <source>
        <dbReference type="ARBA" id="ARBA00004642"/>
    </source>
</evidence>
<dbReference type="PANTHER" id="PTHR21394">
    <property type="entry name" value="MAU2 CHROMATID COHESION FACTOR HOMOLOG"/>
    <property type="match status" value="1"/>
</dbReference>
<keyword evidence="3" id="KW-0132">Cell division</keyword>
<gene>
    <name evidence="9" type="primary">RGD1308759_predicted</name>
    <name evidence="9" type="ORF">rCG_38720</name>
</gene>
<keyword evidence="5" id="KW-0159">Chromosome partition</keyword>
<organism evidence="9 10">
    <name type="scientific">Rattus norvegicus</name>
    <name type="common">Rat</name>
    <dbReference type="NCBI Taxonomy" id="10116"/>
    <lineage>
        <taxon>Eukaryota</taxon>
        <taxon>Metazoa</taxon>
        <taxon>Chordata</taxon>
        <taxon>Craniata</taxon>
        <taxon>Vertebrata</taxon>
        <taxon>Euteleostomi</taxon>
        <taxon>Mammalia</taxon>
        <taxon>Eutheria</taxon>
        <taxon>Euarchontoglires</taxon>
        <taxon>Glires</taxon>
        <taxon>Rodentia</taxon>
        <taxon>Myomorpha</taxon>
        <taxon>Muroidea</taxon>
        <taxon>Muridae</taxon>
        <taxon>Murinae</taxon>
        <taxon>Rattus</taxon>
    </lineage>
</organism>
<dbReference type="GO" id="GO:0051301">
    <property type="term" value="P:cell division"/>
    <property type="evidence" value="ECO:0007669"/>
    <property type="project" value="UniProtKB-KW"/>
</dbReference>
<evidence type="ECO:0000256" key="3">
    <source>
        <dbReference type="ARBA" id="ARBA00022618"/>
    </source>
</evidence>
<evidence type="ECO:0000256" key="4">
    <source>
        <dbReference type="ARBA" id="ARBA00022776"/>
    </source>
</evidence>
<keyword evidence="7" id="KW-0131">Cell cycle</keyword>
<reference evidence="9 10" key="1">
    <citation type="submission" date="2005-09" db="EMBL/GenBank/DDBJ databases">
        <authorList>
            <person name="Mural R.J."/>
            <person name="Li P.W."/>
            <person name="Adams M.D."/>
            <person name="Amanatides P.G."/>
            <person name="Baden-Tillson H."/>
            <person name="Barnstead M."/>
            <person name="Chin S.H."/>
            <person name="Dew I."/>
            <person name="Evans C.A."/>
            <person name="Ferriera S."/>
            <person name="Flanigan M."/>
            <person name="Fosler C."/>
            <person name="Glodek A."/>
            <person name="Gu Z."/>
            <person name="Holt R.A."/>
            <person name="Jennings D."/>
            <person name="Kraft C.L."/>
            <person name="Lu F."/>
            <person name="Nguyen T."/>
            <person name="Nusskern D.R."/>
            <person name="Pfannkoch C.M."/>
            <person name="Sitter C."/>
            <person name="Sutton G.G."/>
            <person name="Venter J.C."/>
            <person name="Wang Z."/>
            <person name="Woodage T."/>
            <person name="Zheng X.H."/>
            <person name="Zhong F."/>
        </authorList>
    </citation>
    <scope>NUCLEOTIDE SEQUENCE [LARGE SCALE GENOMIC DNA]</scope>
    <source>
        <strain>BN</strain>
        <strain evidence="10">Sprague-Dawley</strain>
    </source>
</reference>
<evidence type="ECO:0000313" key="9">
    <source>
        <dbReference type="EMBL" id="EDL90640.1"/>
    </source>
</evidence>